<organism evidence="8 9">
    <name type="scientific">Cesiribacter andamanensis AMV16</name>
    <dbReference type="NCBI Taxonomy" id="1279009"/>
    <lineage>
        <taxon>Bacteria</taxon>
        <taxon>Pseudomonadati</taxon>
        <taxon>Bacteroidota</taxon>
        <taxon>Cytophagia</taxon>
        <taxon>Cytophagales</taxon>
        <taxon>Cesiribacteraceae</taxon>
        <taxon>Cesiribacter</taxon>
    </lineage>
</organism>
<dbReference type="Proteomes" id="UP000011910">
    <property type="component" value="Unassembled WGS sequence"/>
</dbReference>
<dbReference type="OrthoDB" id="9801814at2"/>
<dbReference type="Gene3D" id="2.40.50.100">
    <property type="match status" value="1"/>
</dbReference>
<dbReference type="InterPro" id="IPR058627">
    <property type="entry name" value="MdtA-like_C"/>
</dbReference>
<dbReference type="GO" id="GO:0030313">
    <property type="term" value="C:cell envelope"/>
    <property type="evidence" value="ECO:0007669"/>
    <property type="project" value="UniProtKB-SubCell"/>
</dbReference>
<dbReference type="GO" id="GO:0022857">
    <property type="term" value="F:transmembrane transporter activity"/>
    <property type="evidence" value="ECO:0007669"/>
    <property type="project" value="InterPro"/>
</dbReference>
<gene>
    <name evidence="8" type="primary">bepF</name>
    <name evidence="8" type="ORF">ADICEAN_00168</name>
</gene>
<comment type="similarity">
    <text evidence="2">Belongs to the membrane fusion protein (MFP) (TC 8.A.1) family.</text>
</comment>
<accession>M7NC16</accession>
<dbReference type="PATRIC" id="fig|1279009.4.peg.173"/>
<dbReference type="Gene3D" id="2.40.420.20">
    <property type="match status" value="1"/>
</dbReference>
<dbReference type="RefSeq" id="WP_009193581.1">
    <property type="nucleotide sequence ID" value="NZ_AODQ01000002.1"/>
</dbReference>
<protein>
    <submittedName>
        <fullName evidence="8">Efflux pump periplasmic linker BepF</fullName>
    </submittedName>
</protein>
<dbReference type="GO" id="GO:0005886">
    <property type="term" value="C:plasma membrane"/>
    <property type="evidence" value="ECO:0007669"/>
    <property type="project" value="TreeGrafter"/>
</dbReference>
<reference evidence="8 9" key="1">
    <citation type="journal article" date="2013" name="Genome Announc.">
        <title>Draft Genome Sequence of Cesiribacter andamanensis Strain AMV16T, Isolated from a Soil Sample from a Mud Volcano in the Andaman Islands, India.</title>
        <authorList>
            <person name="Shivaji S."/>
            <person name="Ara S."/>
            <person name="Begum Z."/>
            <person name="Srinivas T.N."/>
            <person name="Singh A."/>
            <person name="Kumar Pinnaka A."/>
        </authorList>
    </citation>
    <scope>NUCLEOTIDE SEQUENCE [LARGE SCALE GENOMIC DNA]</scope>
    <source>
        <strain evidence="8 9">AMV16</strain>
    </source>
</reference>
<dbReference type="GO" id="GO:0046677">
    <property type="term" value="P:response to antibiotic"/>
    <property type="evidence" value="ECO:0007669"/>
    <property type="project" value="TreeGrafter"/>
</dbReference>
<keyword evidence="4" id="KW-0732">Signal</keyword>
<evidence type="ECO:0000259" key="7">
    <source>
        <dbReference type="Pfam" id="PF25967"/>
    </source>
</evidence>
<evidence type="ECO:0000313" key="8">
    <source>
        <dbReference type="EMBL" id="EMR04716.1"/>
    </source>
</evidence>
<dbReference type="Gene3D" id="2.40.30.170">
    <property type="match status" value="1"/>
</dbReference>
<proteinExistence type="inferred from homology"/>
<evidence type="ECO:0000256" key="1">
    <source>
        <dbReference type="ARBA" id="ARBA00004196"/>
    </source>
</evidence>
<evidence type="ECO:0000256" key="4">
    <source>
        <dbReference type="SAM" id="SignalP"/>
    </source>
</evidence>
<dbReference type="AlphaFoldDB" id="M7NC16"/>
<dbReference type="InterPro" id="IPR058625">
    <property type="entry name" value="MdtA-like_BSH"/>
</dbReference>
<dbReference type="InterPro" id="IPR006143">
    <property type="entry name" value="RND_pump_MFP"/>
</dbReference>
<keyword evidence="3" id="KW-0175">Coiled coil</keyword>
<comment type="caution">
    <text evidence="8">The sequence shown here is derived from an EMBL/GenBank/DDBJ whole genome shotgun (WGS) entry which is preliminary data.</text>
</comment>
<dbReference type="EMBL" id="AODQ01000002">
    <property type="protein sequence ID" value="EMR04716.1"/>
    <property type="molecule type" value="Genomic_DNA"/>
</dbReference>
<dbReference type="PANTHER" id="PTHR30158">
    <property type="entry name" value="ACRA/E-RELATED COMPONENT OF DRUG EFFLUX TRANSPORTER"/>
    <property type="match status" value="1"/>
</dbReference>
<dbReference type="eggNOG" id="COG0845">
    <property type="taxonomic scope" value="Bacteria"/>
</dbReference>
<keyword evidence="9" id="KW-1185">Reference proteome</keyword>
<dbReference type="Gene3D" id="1.10.287.470">
    <property type="entry name" value="Helix hairpin bin"/>
    <property type="match status" value="1"/>
</dbReference>
<evidence type="ECO:0000256" key="3">
    <source>
        <dbReference type="SAM" id="Coils"/>
    </source>
</evidence>
<dbReference type="SUPFAM" id="SSF111369">
    <property type="entry name" value="HlyD-like secretion proteins"/>
    <property type="match status" value="1"/>
</dbReference>
<feature type="domain" description="Multidrug resistance protein MdtA-like C-terminal permuted SH3" evidence="7">
    <location>
        <begin position="299"/>
        <end position="358"/>
    </location>
</feature>
<feature type="domain" description="Multidrug resistance protein MdtA-like beta-barrel" evidence="6">
    <location>
        <begin position="210"/>
        <end position="293"/>
    </location>
</feature>
<sequence length="379" mass="41935">MNYTPYTSLSLLQTLVLLLLMAACTADGKTDSKAAPQKALPVTRVMATDTVLHREYVADIQALRNVELRARVEGFLEKIYVDEGQPVKKGQLLFRLNDEEYRAEVAKATANLESAVAESKARELEVERLKTLVEKKVIAESELKVAQARLKATHARIEEARSAQTNAQQRLSYTSIRAPFDGIIDRIPFKMGSLINHGTLLTTVSDVSGVYVYFNVSEGEYLEHVKSRLTEEEQQSTSVNLVLADGTLYAHAGSIETMQGEFQASTGSIAFRARFPNPNALLKHGATGKVRMASRIEGALLVPQKSVFEIQDKYYVFTVDSANLVHMKNFVPQTRLSHYYIVASGLQAGDRIVFEGIQEIQDGMKIVPKPVGKDSVVAL</sequence>
<dbReference type="Pfam" id="PF25917">
    <property type="entry name" value="BSH_RND"/>
    <property type="match status" value="1"/>
</dbReference>
<name>M7NC16_9BACT</name>
<feature type="domain" description="Multidrug resistance protein MdtA-like barrel-sandwich hybrid" evidence="5">
    <location>
        <begin position="64"/>
        <end position="201"/>
    </location>
</feature>
<evidence type="ECO:0000259" key="5">
    <source>
        <dbReference type="Pfam" id="PF25917"/>
    </source>
</evidence>
<feature type="signal peptide" evidence="4">
    <location>
        <begin position="1"/>
        <end position="26"/>
    </location>
</feature>
<dbReference type="InterPro" id="IPR058626">
    <property type="entry name" value="MdtA-like_b-barrel"/>
</dbReference>
<comment type="subcellular location">
    <subcellularLocation>
        <location evidence="1">Cell envelope</location>
    </subcellularLocation>
</comment>
<dbReference type="Pfam" id="PF25967">
    <property type="entry name" value="RND-MFP_C"/>
    <property type="match status" value="1"/>
</dbReference>
<dbReference type="PANTHER" id="PTHR30158:SF23">
    <property type="entry name" value="MULTIDRUG RESISTANCE PROTEIN MEXA"/>
    <property type="match status" value="1"/>
</dbReference>
<evidence type="ECO:0000313" key="9">
    <source>
        <dbReference type="Proteomes" id="UP000011910"/>
    </source>
</evidence>
<dbReference type="STRING" id="1279009.ADICEAN_00168"/>
<evidence type="ECO:0000256" key="2">
    <source>
        <dbReference type="ARBA" id="ARBA00009477"/>
    </source>
</evidence>
<dbReference type="Pfam" id="PF25944">
    <property type="entry name" value="Beta-barrel_RND"/>
    <property type="match status" value="1"/>
</dbReference>
<dbReference type="NCBIfam" id="TIGR01730">
    <property type="entry name" value="RND_mfp"/>
    <property type="match status" value="1"/>
</dbReference>
<feature type="chain" id="PRO_5004081927" evidence="4">
    <location>
        <begin position="27"/>
        <end position="379"/>
    </location>
</feature>
<evidence type="ECO:0000259" key="6">
    <source>
        <dbReference type="Pfam" id="PF25944"/>
    </source>
</evidence>
<feature type="coiled-coil region" evidence="3">
    <location>
        <begin position="98"/>
        <end position="163"/>
    </location>
</feature>